<proteinExistence type="predicted"/>
<comment type="caution">
    <text evidence="2">The sequence shown here is derived from an EMBL/GenBank/DDBJ whole genome shotgun (WGS) entry which is preliminary data.</text>
</comment>
<dbReference type="Proteomes" id="UP001519460">
    <property type="component" value="Unassembled WGS sequence"/>
</dbReference>
<protein>
    <submittedName>
        <fullName evidence="2">Uncharacterized protein</fullName>
    </submittedName>
</protein>
<organism evidence="2 3">
    <name type="scientific">Batillaria attramentaria</name>
    <dbReference type="NCBI Taxonomy" id="370345"/>
    <lineage>
        <taxon>Eukaryota</taxon>
        <taxon>Metazoa</taxon>
        <taxon>Spiralia</taxon>
        <taxon>Lophotrochozoa</taxon>
        <taxon>Mollusca</taxon>
        <taxon>Gastropoda</taxon>
        <taxon>Caenogastropoda</taxon>
        <taxon>Sorbeoconcha</taxon>
        <taxon>Cerithioidea</taxon>
        <taxon>Batillariidae</taxon>
        <taxon>Batillaria</taxon>
    </lineage>
</organism>
<accession>A0ABD0KNL2</accession>
<reference evidence="2 3" key="1">
    <citation type="journal article" date="2023" name="Sci. Data">
        <title>Genome assembly of the Korean intertidal mud-creeper Batillaria attramentaria.</title>
        <authorList>
            <person name="Patra A.K."/>
            <person name="Ho P.T."/>
            <person name="Jun S."/>
            <person name="Lee S.J."/>
            <person name="Kim Y."/>
            <person name="Won Y.J."/>
        </authorList>
    </citation>
    <scope>NUCLEOTIDE SEQUENCE [LARGE SCALE GENOMIC DNA]</scope>
    <source>
        <strain evidence="2">Wonlab-2016</strain>
    </source>
</reference>
<feature type="compositionally biased region" description="Polar residues" evidence="1">
    <location>
        <begin position="85"/>
        <end position="97"/>
    </location>
</feature>
<evidence type="ECO:0000313" key="3">
    <source>
        <dbReference type="Proteomes" id="UP001519460"/>
    </source>
</evidence>
<feature type="region of interest" description="Disordered" evidence="1">
    <location>
        <begin position="26"/>
        <end position="50"/>
    </location>
</feature>
<dbReference type="EMBL" id="JACVVK020000148">
    <property type="protein sequence ID" value="KAK7488689.1"/>
    <property type="molecule type" value="Genomic_DNA"/>
</dbReference>
<feature type="region of interest" description="Disordered" evidence="1">
    <location>
        <begin position="77"/>
        <end position="97"/>
    </location>
</feature>
<gene>
    <name evidence="2" type="ORF">BaRGS_00020142</name>
</gene>
<sequence length="97" mass="11052">MSQHAAKPSDSFFTLGKIFHKRIHKPLMETEGEADLRGSQKGNKGKKKGLIFQDHILDPPMQRSEWTYFADESLRGPFIPDKNHPVTQKLTMETSGK</sequence>
<keyword evidence="3" id="KW-1185">Reference proteome</keyword>
<dbReference type="AlphaFoldDB" id="A0ABD0KNL2"/>
<evidence type="ECO:0000256" key="1">
    <source>
        <dbReference type="SAM" id="MobiDB-lite"/>
    </source>
</evidence>
<name>A0ABD0KNL2_9CAEN</name>
<evidence type="ECO:0000313" key="2">
    <source>
        <dbReference type="EMBL" id="KAK7488689.1"/>
    </source>
</evidence>